<evidence type="ECO:0000313" key="2">
    <source>
        <dbReference type="Proteomes" id="UP000499080"/>
    </source>
</evidence>
<dbReference type="EMBL" id="BGPR01037462">
    <property type="protein sequence ID" value="GBO13055.1"/>
    <property type="molecule type" value="Genomic_DNA"/>
</dbReference>
<dbReference type="OrthoDB" id="6781249at2759"/>
<dbReference type="Proteomes" id="UP000499080">
    <property type="component" value="Unassembled WGS sequence"/>
</dbReference>
<gene>
    <name evidence="1" type="ORF">AVEN_66955_1</name>
</gene>
<keyword evidence="2" id="KW-1185">Reference proteome</keyword>
<comment type="caution">
    <text evidence="1">The sequence shown here is derived from an EMBL/GenBank/DDBJ whole genome shotgun (WGS) entry which is preliminary data.</text>
</comment>
<proteinExistence type="predicted"/>
<dbReference type="AlphaFoldDB" id="A0A4Y2UIZ7"/>
<accession>A0A4Y2UIZ7</accession>
<protein>
    <submittedName>
        <fullName evidence="1">Uncharacterized protein</fullName>
    </submittedName>
</protein>
<name>A0A4Y2UIZ7_ARAVE</name>
<sequence length="90" mass="10242">MFRNKLSQMKNIDDIFSNPSSTSDAVSQADVKMFHPIYKAHANEQNLNNRRNETFLKSSTKVKSDHSSLPPTKGEAEQHTFSNVILFCQL</sequence>
<evidence type="ECO:0000313" key="1">
    <source>
        <dbReference type="EMBL" id="GBO13055.1"/>
    </source>
</evidence>
<organism evidence="1 2">
    <name type="scientific">Araneus ventricosus</name>
    <name type="common">Orbweaver spider</name>
    <name type="synonym">Epeira ventricosa</name>
    <dbReference type="NCBI Taxonomy" id="182803"/>
    <lineage>
        <taxon>Eukaryota</taxon>
        <taxon>Metazoa</taxon>
        <taxon>Ecdysozoa</taxon>
        <taxon>Arthropoda</taxon>
        <taxon>Chelicerata</taxon>
        <taxon>Arachnida</taxon>
        <taxon>Araneae</taxon>
        <taxon>Araneomorphae</taxon>
        <taxon>Entelegynae</taxon>
        <taxon>Araneoidea</taxon>
        <taxon>Araneidae</taxon>
        <taxon>Araneus</taxon>
    </lineage>
</organism>
<reference evidence="1 2" key="1">
    <citation type="journal article" date="2019" name="Sci. Rep.">
        <title>Orb-weaving spider Araneus ventricosus genome elucidates the spidroin gene catalogue.</title>
        <authorList>
            <person name="Kono N."/>
            <person name="Nakamura H."/>
            <person name="Ohtoshi R."/>
            <person name="Moran D.A.P."/>
            <person name="Shinohara A."/>
            <person name="Yoshida Y."/>
            <person name="Fujiwara M."/>
            <person name="Mori M."/>
            <person name="Tomita M."/>
            <person name="Arakawa K."/>
        </authorList>
    </citation>
    <scope>NUCLEOTIDE SEQUENCE [LARGE SCALE GENOMIC DNA]</scope>
</reference>